<protein>
    <recommendedName>
        <fullName evidence="3">DNA recombination protein RmuC homolog</fullName>
    </recommendedName>
</protein>
<evidence type="ECO:0000256" key="5">
    <source>
        <dbReference type="ARBA" id="ARBA00023172"/>
    </source>
</evidence>
<evidence type="ECO:0000256" key="3">
    <source>
        <dbReference type="ARBA" id="ARBA00021840"/>
    </source>
</evidence>
<keyword evidence="5" id="KW-0233">DNA recombination</keyword>
<feature type="coiled-coil region" evidence="6">
    <location>
        <begin position="28"/>
        <end position="62"/>
    </location>
</feature>
<evidence type="ECO:0000256" key="2">
    <source>
        <dbReference type="ARBA" id="ARBA00009840"/>
    </source>
</evidence>
<feature type="region of interest" description="Disordered" evidence="7">
    <location>
        <begin position="322"/>
        <end position="344"/>
    </location>
</feature>
<evidence type="ECO:0000256" key="7">
    <source>
        <dbReference type="SAM" id="MobiDB-lite"/>
    </source>
</evidence>
<feature type="compositionally biased region" description="Acidic residues" evidence="7">
    <location>
        <begin position="334"/>
        <end position="344"/>
    </location>
</feature>
<evidence type="ECO:0000313" key="9">
    <source>
        <dbReference type="EMBL" id="QIZ20900.1"/>
    </source>
</evidence>
<name>A0A6H1Q318_9PROT</name>
<keyword evidence="10" id="KW-1185">Reference proteome</keyword>
<evidence type="ECO:0000256" key="4">
    <source>
        <dbReference type="ARBA" id="ARBA00023054"/>
    </source>
</evidence>
<dbReference type="PANTHER" id="PTHR30563:SF0">
    <property type="entry name" value="DNA RECOMBINATION PROTEIN RMUC"/>
    <property type="match status" value="1"/>
</dbReference>
<dbReference type="RefSeq" id="WP_168606778.1">
    <property type="nucleotide sequence ID" value="NZ_CP038852.1"/>
</dbReference>
<sequence length="344" mass="38505">MDFITLSIGLVLGIFIGAGAIFIYLKLNNNNEVDIESYSKNLKDLKDEIKGYEDTNSEDRGAVKTLLEAVQTGNKEVKDEAEKIANTFISGGGQKQGVWGEIVLNNILTNNLGFREGHEFETQKNYNTDDGNLQPDVIINYPDGKCMIVDSKVSLTAWNEYANSSDERIKEDALKRHKQSLKNHIDSLNKKNYQGIKDLKTLDTIIMFCPNEKALELPDKGGQKLMEYALSKKVTLCGPSMLFLILKVAEYFWKADKQSKNILNVIELANKISSQTVDIYNSAKKAQDSFKKTSDGIMEVMDKIKDGKGSLLSKTSKINKIGGLTPKKLPPFDVNEDDEEDKNE</sequence>
<keyword evidence="8" id="KW-1133">Transmembrane helix</keyword>
<keyword evidence="8" id="KW-0472">Membrane</keyword>
<dbReference type="KEGG" id="peg:E5R92_03770"/>
<organism evidence="9 10">
    <name type="scientific">Candidatus Pelagibacter giovannonii</name>
    <dbReference type="NCBI Taxonomy" id="2563896"/>
    <lineage>
        <taxon>Bacteria</taxon>
        <taxon>Pseudomonadati</taxon>
        <taxon>Pseudomonadota</taxon>
        <taxon>Alphaproteobacteria</taxon>
        <taxon>Candidatus Pelagibacterales</taxon>
        <taxon>Candidatus Pelagibacteraceae</taxon>
        <taxon>Candidatus Pelagibacter</taxon>
    </lineage>
</organism>
<evidence type="ECO:0000256" key="1">
    <source>
        <dbReference type="ARBA" id="ARBA00003416"/>
    </source>
</evidence>
<dbReference type="PANTHER" id="PTHR30563">
    <property type="entry name" value="DNA RECOMBINATION PROTEIN RMUC"/>
    <property type="match status" value="1"/>
</dbReference>
<accession>A0A6H1Q318</accession>
<dbReference type="Proteomes" id="UP000501094">
    <property type="component" value="Chromosome"/>
</dbReference>
<dbReference type="GO" id="GO:0006310">
    <property type="term" value="P:DNA recombination"/>
    <property type="evidence" value="ECO:0007669"/>
    <property type="project" value="UniProtKB-KW"/>
</dbReference>
<evidence type="ECO:0000256" key="8">
    <source>
        <dbReference type="SAM" id="Phobius"/>
    </source>
</evidence>
<reference evidence="9 10" key="1">
    <citation type="journal article" date="2020" name="Nat. Microbiol.">
        <title>Lysogenic host-virus interactions in SAR11 marine bacteria.</title>
        <authorList>
            <person name="Morris R.M."/>
            <person name="Cain K.R."/>
            <person name="Hvorecny K.L."/>
            <person name="Kollman J.M."/>
        </authorList>
    </citation>
    <scope>NUCLEOTIDE SEQUENCE [LARGE SCALE GENOMIC DNA]</scope>
    <source>
        <strain evidence="9 10">NP1</strain>
    </source>
</reference>
<comment type="function">
    <text evidence="1">Involved in DNA recombination.</text>
</comment>
<keyword evidence="4 6" id="KW-0175">Coiled coil</keyword>
<dbReference type="Pfam" id="PF02646">
    <property type="entry name" value="RmuC"/>
    <property type="match status" value="1"/>
</dbReference>
<dbReference type="EMBL" id="CP038852">
    <property type="protein sequence ID" value="QIZ20900.1"/>
    <property type="molecule type" value="Genomic_DNA"/>
</dbReference>
<gene>
    <name evidence="9" type="ORF">E5R92_03770</name>
</gene>
<evidence type="ECO:0000313" key="10">
    <source>
        <dbReference type="Proteomes" id="UP000501094"/>
    </source>
</evidence>
<evidence type="ECO:0000256" key="6">
    <source>
        <dbReference type="SAM" id="Coils"/>
    </source>
</evidence>
<dbReference type="InterPro" id="IPR003798">
    <property type="entry name" value="DNA_recombination_RmuC"/>
</dbReference>
<comment type="similarity">
    <text evidence="2">Belongs to the RmuC family.</text>
</comment>
<keyword evidence="8" id="KW-0812">Transmembrane</keyword>
<proteinExistence type="inferred from homology"/>
<dbReference type="AlphaFoldDB" id="A0A6H1Q318"/>
<feature type="transmembrane region" description="Helical" evidence="8">
    <location>
        <begin position="6"/>
        <end position="25"/>
    </location>
</feature>